<gene>
    <name evidence="3" type="ORF">CRV084</name>
</gene>
<dbReference type="SUPFAM" id="SSF55874">
    <property type="entry name" value="ATPase domain of HSP90 chaperone/DNA topoisomerase II/histidine kinase"/>
    <property type="match status" value="1"/>
</dbReference>
<dbReference type="Gene3D" id="3.30.565.10">
    <property type="entry name" value="Histidine kinase-like ATPase, C-terminal domain"/>
    <property type="match status" value="1"/>
</dbReference>
<organismHost>
    <name type="scientific">Crocodylus johnstoni</name>
    <name type="common">Australian freshwater crocodile</name>
    <dbReference type="NCBI Taxonomy" id="184234"/>
</organismHost>
<evidence type="ECO:0000256" key="1">
    <source>
        <dbReference type="SAM" id="MobiDB-lite"/>
    </source>
</evidence>
<protein>
    <submittedName>
        <fullName evidence="3">GyrB-like ATPase domain protein</fullName>
    </submittedName>
</protein>
<accession>Q070G7</accession>
<organismHost>
    <name type="scientific">Crocodylus porosus</name>
    <name type="common">Saltwater crocodile</name>
    <name type="synonym">Estuarine crocodile</name>
    <dbReference type="NCBI Taxonomy" id="8502"/>
</organismHost>
<feature type="compositionally biased region" description="Polar residues" evidence="1">
    <location>
        <begin position="384"/>
        <end position="412"/>
    </location>
</feature>
<dbReference type="PRINTS" id="PR00418">
    <property type="entry name" value="TPI2FAMILY"/>
</dbReference>
<evidence type="ECO:0000259" key="2">
    <source>
        <dbReference type="Pfam" id="PF02518"/>
    </source>
</evidence>
<keyword evidence="4" id="KW-1185">Reference proteome</keyword>
<evidence type="ECO:0000313" key="4">
    <source>
        <dbReference type="Proteomes" id="UP000011300"/>
    </source>
</evidence>
<dbReference type="RefSeq" id="YP_784274.1">
    <property type="nucleotide sequence ID" value="NC_008030.1"/>
</dbReference>
<organism evidence="3 4">
    <name type="scientific">Nile crocodilepox virus (isolate Crocodylus niloticus/Zimbabwe/Ume/2001)</name>
    <name type="common">CRV</name>
    <dbReference type="NCBI Taxonomy" id="1289473"/>
    <lineage>
        <taxon>Viruses</taxon>
        <taxon>Varidnaviria</taxon>
        <taxon>Bamfordvirae</taxon>
        <taxon>Nucleocytoviricota</taxon>
        <taxon>Pokkesviricetes</taxon>
        <taxon>Chitovirales</taxon>
        <taxon>Poxviridae</taxon>
        <taxon>Chordopoxvirinae</taxon>
        <taxon>Crocodylidpoxvirus</taxon>
        <taxon>Crocodylidpoxvirus nilecrocodilepox</taxon>
        <taxon>Nile crocodilepox virus</taxon>
    </lineage>
</organism>
<feature type="domain" description="Histidine kinase/HSP90-like ATPase" evidence="2">
    <location>
        <begin position="43"/>
        <end position="136"/>
    </location>
</feature>
<dbReference type="KEGG" id="vg:4363347"/>
<reference evidence="3 4" key="1">
    <citation type="journal article" date="2006" name="J. Virol.">
        <title>Genome of crocodilepox virus.</title>
        <authorList>
            <person name="Afonso C.L."/>
            <person name="Tulman E.R."/>
            <person name="Delhon G."/>
            <person name="Lu Z."/>
            <person name="Viljoen G.J."/>
            <person name="Wallace D.B."/>
            <person name="Kutish G.F."/>
            <person name="Rock D.L."/>
        </authorList>
    </citation>
    <scope>NUCLEOTIDE SEQUENCE [LARGE SCALE GENOMIC DNA]</scope>
    <source>
        <strain evidence="4">Isolate Crocodylus niloticus/Zimbabwe/Ume/2001</strain>
    </source>
</reference>
<organismHost>
    <name type="scientific">Crocodylus niloticus</name>
    <name type="common">Nile crocodile</name>
    <name type="synonym">African crocodile</name>
    <dbReference type="NCBI Taxonomy" id="8501"/>
</organismHost>
<dbReference type="Proteomes" id="UP000011300">
    <property type="component" value="Segment"/>
</dbReference>
<dbReference type="GeneID" id="4363347"/>
<dbReference type="EMBL" id="DQ356948">
    <property type="protein sequence ID" value="ABJ08975.1"/>
    <property type="molecule type" value="Genomic_DNA"/>
</dbReference>
<dbReference type="InterPro" id="IPR003594">
    <property type="entry name" value="HATPase_dom"/>
</dbReference>
<proteinExistence type="predicted"/>
<name>Q070G7_CPRVZ</name>
<sequence length="494" mass="53986">MTSEYCHVRPHVARSVFEIVGPTDVERHPTLFRGSVRCHTGACRMVREVVENAIDHCACVRAASVYVEVRRHEVTVINTSSMTIKGTVDGVRCIVPQTMITEMFTLGRSEGRAVSGGHGVGLKIVNALAKRIRIEVSDETCSFIYSSRNGALGIGTVNSAPIRDARLGSNFFKVSFSIAGEAFNTTQAQACLNLEDYVAALLEECVFYLVEMQKDVRVYLNGQQVPYRGDMLMERYCLSKELLVTYPGVTGKRVVGSARAYFCRRDMDTLCLPNDRYALVNAHSVRHISIFRSLLNRIADVRPELTDVELSVVLLVDCGGVVFSAYDKLSVTGTFEMRSTLFHARELDPLCVINGPAILAAAQPPPLPAATPALPVPLFAPAPSTTTRNGRRQTSVSAPATPQPATRPSSLPSFPAPHRSLSLPAPAAVPASQVQPPVPIEHKPLWKRLNKNYTLFAVDAAILAYASISIPSLWGCGKVLTALTVRYLITRYMP</sequence>
<dbReference type="InterPro" id="IPR036890">
    <property type="entry name" value="HATPase_C_sf"/>
</dbReference>
<feature type="region of interest" description="Disordered" evidence="1">
    <location>
        <begin position="378"/>
        <end position="413"/>
    </location>
</feature>
<dbReference type="Pfam" id="PF02518">
    <property type="entry name" value="HATPase_c"/>
    <property type="match status" value="1"/>
</dbReference>
<evidence type="ECO:0000313" key="3">
    <source>
        <dbReference type="EMBL" id="ABJ08975.1"/>
    </source>
</evidence>